<evidence type="ECO:0000313" key="1">
    <source>
        <dbReference type="EMBL" id="REF72784.1"/>
    </source>
</evidence>
<reference evidence="1 2" key="1">
    <citation type="submission" date="2018-08" db="EMBL/GenBank/DDBJ databases">
        <title>Genomic Encyclopedia of Archaeal and Bacterial Type Strains, Phase II (KMG-II): from individual species to whole genera.</title>
        <authorList>
            <person name="Goeker M."/>
        </authorList>
    </citation>
    <scope>NUCLEOTIDE SEQUENCE [LARGE SCALE GENOMIC DNA]</scope>
    <source>
        <strain evidence="1 2">DSM 17099</strain>
    </source>
</reference>
<dbReference type="AlphaFoldDB" id="A0A3D9XQR4"/>
<gene>
    <name evidence="1" type="ORF">BDD41_1277</name>
</gene>
<evidence type="ECO:0000313" key="2">
    <source>
        <dbReference type="Proteomes" id="UP000256941"/>
    </source>
</evidence>
<organism evidence="1 2">
    <name type="scientific">Paracoccus versutus</name>
    <name type="common">Thiobacillus versutus</name>
    <dbReference type="NCBI Taxonomy" id="34007"/>
    <lineage>
        <taxon>Bacteria</taxon>
        <taxon>Pseudomonadati</taxon>
        <taxon>Pseudomonadota</taxon>
        <taxon>Alphaproteobacteria</taxon>
        <taxon>Rhodobacterales</taxon>
        <taxon>Paracoccaceae</taxon>
        <taxon>Paracoccus</taxon>
    </lineage>
</organism>
<dbReference type="Proteomes" id="UP000256941">
    <property type="component" value="Unassembled WGS sequence"/>
</dbReference>
<name>A0A3D9XQR4_PARVE</name>
<dbReference type="EMBL" id="QTUJ01000001">
    <property type="protein sequence ID" value="REF72784.1"/>
    <property type="molecule type" value="Genomic_DNA"/>
</dbReference>
<protein>
    <submittedName>
        <fullName evidence="1">Uncharacterized protein</fullName>
    </submittedName>
</protein>
<comment type="caution">
    <text evidence="1">The sequence shown here is derived from an EMBL/GenBank/DDBJ whole genome shotgun (WGS) entry which is preliminary data.</text>
</comment>
<sequence>MPLPPRFAWTVDEAAARLDRAPADVIGYAIQGKLELVASLPPWETAGREGYGLTAIPPEAVLTMFRRDGTGPRQAMVFHVRAPDSGDDWKRISSPAGGFCIERADILVLAAHLDRFEEEHDLTRRPSTRGGSTATWDWEAFWLAVVRRIHNYGLPATQRELTLEMQDWFARRSSDGRAPDESTIGKKIREVWKVLRDDE</sequence>
<accession>A0A3D9XQR4</accession>
<dbReference type="RefSeq" id="WP_140847531.1">
    <property type="nucleotide sequence ID" value="NZ_CP038196.1"/>
</dbReference>
<proteinExistence type="predicted"/>